<dbReference type="GO" id="GO:0045881">
    <property type="term" value="P:positive regulation of sporulation resulting in formation of a cellular spore"/>
    <property type="evidence" value="ECO:0007669"/>
    <property type="project" value="TreeGrafter"/>
</dbReference>
<dbReference type="PANTHER" id="PTHR33375:SF1">
    <property type="entry name" value="CHROMOSOME-PARTITIONING PROTEIN PARB-RELATED"/>
    <property type="match status" value="1"/>
</dbReference>
<dbReference type="Proteomes" id="UP000449846">
    <property type="component" value="Unassembled WGS sequence"/>
</dbReference>
<dbReference type="InterPro" id="IPR003115">
    <property type="entry name" value="ParB_N"/>
</dbReference>
<dbReference type="InterPro" id="IPR050336">
    <property type="entry name" value="Chromosome_partition/occlusion"/>
</dbReference>
<dbReference type="RefSeq" id="WP_155041127.1">
    <property type="nucleotide sequence ID" value="NZ_WMIG01000013.1"/>
</dbReference>
<organism evidence="2 3">
    <name type="scientific">Paracoccus litorisediminis</name>
    <dbReference type="NCBI Taxonomy" id="2006130"/>
    <lineage>
        <taxon>Bacteria</taxon>
        <taxon>Pseudomonadati</taxon>
        <taxon>Pseudomonadota</taxon>
        <taxon>Alphaproteobacteria</taxon>
        <taxon>Rhodobacterales</taxon>
        <taxon>Paracoccaceae</taxon>
        <taxon>Paracoccus</taxon>
    </lineage>
</organism>
<dbReference type="SMART" id="SM00470">
    <property type="entry name" value="ParB"/>
    <property type="match status" value="1"/>
</dbReference>
<evidence type="ECO:0000313" key="3">
    <source>
        <dbReference type="Proteomes" id="UP000449846"/>
    </source>
</evidence>
<dbReference type="AlphaFoldDB" id="A0A844HMT6"/>
<evidence type="ECO:0000259" key="1">
    <source>
        <dbReference type="SMART" id="SM00470"/>
    </source>
</evidence>
<sequence>MTTNSPAIEIWPIEDLIPYEANAKKHPEAQIEKLATTITKMGWTQPIVVWGNGEIIAGHGRRLAALKIGLPKVPVIVRRDLTKAEADALRLADNRVTSTEYDQGLIQEELIRLNSELLGTDLSLTDMGFDEKEITFVLADLGEMDEDFFATDISAAVEEQKVQAAAEVEATDEIAAPVVDALGFKRVTIAQSRAIRDAMGKVEAKTGKKGVEALIAVLEAA</sequence>
<dbReference type="EMBL" id="WMIG01000013">
    <property type="protein sequence ID" value="MTH61186.1"/>
    <property type="molecule type" value="Genomic_DNA"/>
</dbReference>
<dbReference type="CDD" id="cd16403">
    <property type="entry name" value="ParB_N_like_MT"/>
    <property type="match status" value="1"/>
</dbReference>
<evidence type="ECO:0000313" key="2">
    <source>
        <dbReference type="EMBL" id="MTH61186.1"/>
    </source>
</evidence>
<dbReference type="OrthoDB" id="7806498at2"/>
<dbReference type="InterPro" id="IPR036086">
    <property type="entry name" value="ParB/Sulfiredoxin_sf"/>
</dbReference>
<name>A0A844HMT6_9RHOB</name>
<dbReference type="PANTHER" id="PTHR33375">
    <property type="entry name" value="CHROMOSOME-PARTITIONING PROTEIN PARB-RELATED"/>
    <property type="match status" value="1"/>
</dbReference>
<proteinExistence type="predicted"/>
<accession>A0A844HMT6</accession>
<dbReference type="GO" id="GO:0005694">
    <property type="term" value="C:chromosome"/>
    <property type="evidence" value="ECO:0007669"/>
    <property type="project" value="TreeGrafter"/>
</dbReference>
<reference evidence="2 3" key="1">
    <citation type="submission" date="2019-11" db="EMBL/GenBank/DDBJ databases">
        <authorList>
            <person name="Dong K."/>
        </authorList>
    </citation>
    <scope>NUCLEOTIDE SEQUENCE [LARGE SCALE GENOMIC DNA]</scope>
    <source>
        <strain evidence="2 3">NBRC 112902</strain>
    </source>
</reference>
<feature type="domain" description="ParB-like N-terminal" evidence="1">
    <location>
        <begin position="9"/>
        <end position="95"/>
    </location>
</feature>
<comment type="caution">
    <text evidence="2">The sequence shown here is derived from an EMBL/GenBank/DDBJ whole genome shotgun (WGS) entry which is preliminary data.</text>
</comment>
<keyword evidence="3" id="KW-1185">Reference proteome</keyword>
<dbReference type="GO" id="GO:0007059">
    <property type="term" value="P:chromosome segregation"/>
    <property type="evidence" value="ECO:0007669"/>
    <property type="project" value="TreeGrafter"/>
</dbReference>
<dbReference type="Pfam" id="PF02195">
    <property type="entry name" value="ParB_N"/>
    <property type="match status" value="1"/>
</dbReference>
<gene>
    <name evidence="2" type="ORF">GL300_18405</name>
</gene>
<protein>
    <submittedName>
        <fullName evidence="2">Chromosome partitioning protein ParB</fullName>
    </submittedName>
</protein>
<dbReference type="Gene3D" id="3.90.1530.10">
    <property type="entry name" value="Conserved hypothetical protein from pyrococcus furiosus pfu- 392566-001, ParB domain"/>
    <property type="match status" value="1"/>
</dbReference>
<dbReference type="SUPFAM" id="SSF110849">
    <property type="entry name" value="ParB/Sulfiredoxin"/>
    <property type="match status" value="1"/>
</dbReference>